<dbReference type="AlphaFoldDB" id="A0A916S9T0"/>
<dbReference type="EMBL" id="BMEY01000021">
    <property type="protein sequence ID" value="GGA87694.1"/>
    <property type="molecule type" value="Genomic_DNA"/>
</dbReference>
<reference evidence="2" key="2">
    <citation type="submission" date="2020-09" db="EMBL/GenBank/DDBJ databases">
        <authorList>
            <person name="Sun Q."/>
            <person name="Zhou Y."/>
        </authorList>
    </citation>
    <scope>NUCLEOTIDE SEQUENCE</scope>
    <source>
        <strain evidence="2">CGMCC 1.12408</strain>
    </source>
</reference>
<gene>
    <name evidence="2" type="ORF">GCM10008025_33060</name>
</gene>
<reference evidence="2" key="1">
    <citation type="journal article" date="2014" name="Int. J. Syst. Evol. Microbiol.">
        <title>Complete genome sequence of Corynebacterium casei LMG S-19264T (=DSM 44701T), isolated from a smear-ripened cheese.</title>
        <authorList>
            <consortium name="US DOE Joint Genome Institute (JGI-PGF)"/>
            <person name="Walter F."/>
            <person name="Albersmeier A."/>
            <person name="Kalinowski J."/>
            <person name="Ruckert C."/>
        </authorList>
    </citation>
    <scope>NUCLEOTIDE SEQUENCE</scope>
    <source>
        <strain evidence="2">CGMCC 1.12408</strain>
    </source>
</reference>
<dbReference type="PROSITE" id="PS51257">
    <property type="entry name" value="PROKAR_LIPOPROTEIN"/>
    <property type="match status" value="1"/>
</dbReference>
<keyword evidence="3" id="KW-1185">Reference proteome</keyword>
<evidence type="ECO:0000313" key="3">
    <source>
        <dbReference type="Proteomes" id="UP000613512"/>
    </source>
</evidence>
<dbReference type="RefSeq" id="WP_188385783.1">
    <property type="nucleotide sequence ID" value="NZ_BMEY01000021.1"/>
</dbReference>
<name>A0A916S9T0_9BACI</name>
<keyword evidence="1" id="KW-0732">Signal</keyword>
<comment type="caution">
    <text evidence="2">The sequence shown here is derived from an EMBL/GenBank/DDBJ whole genome shotgun (WGS) entry which is preliminary data.</text>
</comment>
<sequence length="236" mass="27369">MKKLLGIILFLILLAACSNSEPVIVKVDRQPNEEQSEPELVEEIRDEEVDEFIEFSLEDELLRVNLKQIPILDAFLQGSENRQEIIEEMNLERILNREDNDVYLLEFSCNNDQCSYLLLSQNTDNTGHLVADLATFANFSISPDESKLLLRFTRNSKEQYPLSNIIVIDIDKWTILTLHNETITNNIFDFNWPIISASWIDEETITISVPDGIHFESNNQETDNVNEVQEIQFYVK</sequence>
<evidence type="ECO:0000313" key="2">
    <source>
        <dbReference type="EMBL" id="GGA87694.1"/>
    </source>
</evidence>
<protein>
    <recommendedName>
        <fullName evidence="4">Lipoprotein</fullName>
    </recommendedName>
</protein>
<accession>A0A916S9T0</accession>
<feature type="chain" id="PRO_5038511816" description="Lipoprotein" evidence="1">
    <location>
        <begin position="21"/>
        <end position="236"/>
    </location>
</feature>
<proteinExistence type="predicted"/>
<evidence type="ECO:0008006" key="4">
    <source>
        <dbReference type="Google" id="ProtNLM"/>
    </source>
</evidence>
<evidence type="ECO:0000256" key="1">
    <source>
        <dbReference type="SAM" id="SignalP"/>
    </source>
</evidence>
<feature type="signal peptide" evidence="1">
    <location>
        <begin position="1"/>
        <end position="20"/>
    </location>
</feature>
<organism evidence="2 3">
    <name type="scientific">Ornithinibacillus halotolerans</name>
    <dbReference type="NCBI Taxonomy" id="1274357"/>
    <lineage>
        <taxon>Bacteria</taxon>
        <taxon>Bacillati</taxon>
        <taxon>Bacillota</taxon>
        <taxon>Bacilli</taxon>
        <taxon>Bacillales</taxon>
        <taxon>Bacillaceae</taxon>
        <taxon>Ornithinibacillus</taxon>
    </lineage>
</organism>
<dbReference type="Proteomes" id="UP000613512">
    <property type="component" value="Unassembled WGS sequence"/>
</dbReference>